<dbReference type="AlphaFoldDB" id="A0A0K0FV03"/>
<dbReference type="PANTHER" id="PTHR34311">
    <property type="entry name" value="PROTEIN CBG21698-RELATED"/>
    <property type="match status" value="1"/>
</dbReference>
<evidence type="ECO:0000313" key="1">
    <source>
        <dbReference type="Proteomes" id="UP000035680"/>
    </source>
</evidence>
<reference evidence="2" key="2">
    <citation type="submission" date="2015-08" db="UniProtKB">
        <authorList>
            <consortium name="WormBaseParasite"/>
        </authorList>
    </citation>
    <scope>IDENTIFICATION</scope>
</reference>
<dbReference type="WBParaSite" id="SVE_1616700.1">
    <property type="protein sequence ID" value="SVE_1616700.1"/>
    <property type="gene ID" value="SVE_1616700"/>
</dbReference>
<evidence type="ECO:0000313" key="2">
    <source>
        <dbReference type="WBParaSite" id="SVE_1616700.1"/>
    </source>
</evidence>
<organism evidence="1 2">
    <name type="scientific">Strongyloides venezuelensis</name>
    <name type="common">Threadworm</name>
    <dbReference type="NCBI Taxonomy" id="75913"/>
    <lineage>
        <taxon>Eukaryota</taxon>
        <taxon>Metazoa</taxon>
        <taxon>Ecdysozoa</taxon>
        <taxon>Nematoda</taxon>
        <taxon>Chromadorea</taxon>
        <taxon>Rhabditida</taxon>
        <taxon>Tylenchina</taxon>
        <taxon>Panagrolaimomorpha</taxon>
        <taxon>Strongyloidoidea</taxon>
        <taxon>Strongyloididae</taxon>
        <taxon>Strongyloides</taxon>
    </lineage>
</organism>
<keyword evidence="1" id="KW-1185">Reference proteome</keyword>
<dbReference type="STRING" id="75913.A0A0K0FV03"/>
<protein>
    <submittedName>
        <fullName evidence="2">DUF19 domain-containing protein</fullName>
    </submittedName>
</protein>
<name>A0A0K0FV03_STRVS</name>
<proteinExistence type="predicted"/>
<sequence>MKSAFFFFVLIGVVNSTFLINIIKELNPELLTTYFPVGKAAASNCVDPTFNHCQYNFNVALNITNSLNWKNGSSLQYQVDKVLTKSLPSFVSTCAANTKFFQCLGTSFYSCVDPFALMQRPGADYAQVLQYANVWNHLFFVCNSAFEIFTDSQAYSNTVAIGKTQGVQDCLNNFQSSMTQNPNGLCSNADVFIQCMKTQYDKVSRQVGWAVCEDSRVGFASNCPNLRCYV</sequence>
<accession>A0A0K0FV03</accession>
<dbReference type="Proteomes" id="UP000035680">
    <property type="component" value="Unassembled WGS sequence"/>
</dbReference>
<reference evidence="1" key="1">
    <citation type="submission" date="2014-07" db="EMBL/GenBank/DDBJ databases">
        <authorList>
            <person name="Martin A.A"/>
            <person name="De Silva N."/>
        </authorList>
    </citation>
    <scope>NUCLEOTIDE SEQUENCE</scope>
</reference>